<keyword evidence="2" id="KW-1185">Reference proteome</keyword>
<dbReference type="RefSeq" id="WP_159757952.1">
    <property type="nucleotide sequence ID" value="NZ_WUQX01000003.1"/>
</dbReference>
<protein>
    <submittedName>
        <fullName evidence="1">Uncharacterized protein</fullName>
    </submittedName>
</protein>
<dbReference type="EMBL" id="WUQX01000003">
    <property type="protein sequence ID" value="MXP79206.1"/>
    <property type="molecule type" value="Genomic_DNA"/>
</dbReference>
<organism evidence="1 2">
    <name type="scientific">Sporofaciens musculi</name>
    <dbReference type="NCBI Taxonomy" id="2681861"/>
    <lineage>
        <taxon>Bacteria</taxon>
        <taxon>Bacillati</taxon>
        <taxon>Bacillota</taxon>
        <taxon>Clostridia</taxon>
        <taxon>Lachnospirales</taxon>
        <taxon>Lachnospiraceae</taxon>
        <taxon>Sporofaciens</taxon>
    </lineage>
</organism>
<proteinExistence type="predicted"/>
<geneLocation type="plasmid" evidence="1">
    <name>unnamed</name>
</geneLocation>
<comment type="caution">
    <text evidence="1">The sequence shown here is derived from an EMBL/GenBank/DDBJ whole genome shotgun (WGS) entry which is preliminary data.</text>
</comment>
<evidence type="ECO:0000313" key="2">
    <source>
        <dbReference type="Proteomes" id="UP000460412"/>
    </source>
</evidence>
<dbReference type="AlphaFoldDB" id="A0A7X3MMM5"/>
<reference evidence="1 2" key="1">
    <citation type="submission" date="2019-12" db="EMBL/GenBank/DDBJ databases">
        <title>Sporaefaciens musculi gen. nov., sp. nov., a novel bacterium isolated from the caecum of an obese mouse.</title>
        <authorList>
            <person name="Rasmussen T.S."/>
            <person name="Streidl T."/>
            <person name="Hitch T.C.A."/>
            <person name="Wortmann E."/>
            <person name="Deptula P."/>
            <person name="Hansen M."/>
            <person name="Nielsen D.S."/>
            <person name="Clavel T."/>
            <person name="Vogensen F.K."/>
        </authorList>
    </citation>
    <scope>NUCLEOTIDE SEQUENCE [LARGE SCALE GENOMIC DNA]</scope>
    <source>
        <strain evidence="1 2">WCA-9-b2</strain>
        <plasmid evidence="1">unnamed</plasmid>
    </source>
</reference>
<sequence length="162" mass="19033">MLRIQDILDMQLSDLYFWEDGSIKLLPELMYAGETIELDENGRRELAWYALQRIAVCQAQEEALDDWLCVNKQGKQLQLQAYRKMLERTSAELGFGENYNVGYLHSLYGYLAIGCGRKTIDETAKEYRVARYYLLNRIFKGRKIQYLEDVIQQVANIEETQE</sequence>
<evidence type="ECO:0000313" key="1">
    <source>
        <dbReference type="EMBL" id="MXP79206.1"/>
    </source>
</evidence>
<gene>
    <name evidence="1" type="ORF">GN277_29055</name>
</gene>
<dbReference type="Proteomes" id="UP000460412">
    <property type="component" value="Unassembled WGS sequence"/>
</dbReference>
<keyword evidence="1" id="KW-0614">Plasmid</keyword>
<accession>A0A7X3MMM5</accession>
<name>A0A7X3MMM5_9FIRM</name>